<dbReference type="RefSeq" id="WP_089383110.1">
    <property type="nucleotide sequence ID" value="NZ_FZNQ01000001.1"/>
</dbReference>
<dbReference type="Proteomes" id="UP000198397">
    <property type="component" value="Unassembled WGS sequence"/>
</dbReference>
<evidence type="ECO:0000259" key="3">
    <source>
        <dbReference type="Pfam" id="PF00582"/>
    </source>
</evidence>
<evidence type="ECO:0000256" key="2">
    <source>
        <dbReference type="SAM" id="MobiDB-lite"/>
    </source>
</evidence>
<dbReference type="AlphaFoldDB" id="A0A238UQ74"/>
<proteinExistence type="inferred from homology"/>
<dbReference type="InterPro" id="IPR006016">
    <property type="entry name" value="UspA"/>
</dbReference>
<feature type="compositionally biased region" description="Acidic residues" evidence="2">
    <location>
        <begin position="79"/>
        <end position="91"/>
    </location>
</feature>
<dbReference type="SUPFAM" id="SSF52402">
    <property type="entry name" value="Adenine nucleotide alpha hydrolases-like"/>
    <property type="match status" value="1"/>
</dbReference>
<feature type="domain" description="UspA" evidence="3">
    <location>
        <begin position="3"/>
        <end position="149"/>
    </location>
</feature>
<dbReference type="OrthoDB" id="307404at2157"/>
<sequence length="157" mass="16579">MVVVAAVDRSDRAGRVITEAVALGGAFGEPVHVLHSMKRSTFVDLGVRTAEDGDPVTLDDVRAYGRKVAKDAMEAAGIDADDADGEGDDLPPIERVGLVGDPEEEIVKYAEREDARYIIVLGRKQSPTAKAIFGSVAQSVLLNAPCSVVAPPRALPE</sequence>
<name>A0A238UQ74_HALVU</name>
<dbReference type="EMBL" id="FZNQ01000001">
    <property type="protein sequence ID" value="SNR23449.1"/>
    <property type="molecule type" value="Genomic_DNA"/>
</dbReference>
<gene>
    <name evidence="4" type="ORF">SAMN06264855_101119</name>
</gene>
<comment type="similarity">
    <text evidence="1">Belongs to the universal stress protein A family.</text>
</comment>
<evidence type="ECO:0000313" key="5">
    <source>
        <dbReference type="Proteomes" id="UP000198397"/>
    </source>
</evidence>
<keyword evidence="5" id="KW-1185">Reference proteome</keyword>
<dbReference type="Gene3D" id="3.40.50.620">
    <property type="entry name" value="HUPs"/>
    <property type="match status" value="1"/>
</dbReference>
<dbReference type="CDD" id="cd00293">
    <property type="entry name" value="USP-like"/>
    <property type="match status" value="1"/>
</dbReference>
<evidence type="ECO:0000256" key="1">
    <source>
        <dbReference type="ARBA" id="ARBA00008791"/>
    </source>
</evidence>
<evidence type="ECO:0000313" key="4">
    <source>
        <dbReference type="EMBL" id="SNR23449.1"/>
    </source>
</evidence>
<accession>A0A238UQ74</accession>
<protein>
    <submittedName>
        <fullName evidence="4">Nucleotide-binding universal stress protein, UspA family</fullName>
    </submittedName>
</protein>
<dbReference type="Pfam" id="PF00582">
    <property type="entry name" value="Usp"/>
    <property type="match status" value="1"/>
</dbReference>
<organism evidence="4 5">
    <name type="scientific">Halorubrum vacuolatum</name>
    <name type="common">Natronobacterium vacuolatum</name>
    <dbReference type="NCBI Taxonomy" id="63740"/>
    <lineage>
        <taxon>Archaea</taxon>
        <taxon>Methanobacteriati</taxon>
        <taxon>Methanobacteriota</taxon>
        <taxon>Stenosarchaea group</taxon>
        <taxon>Halobacteria</taxon>
        <taxon>Halobacteriales</taxon>
        <taxon>Haloferacaceae</taxon>
        <taxon>Halorubrum</taxon>
    </lineage>
</organism>
<feature type="region of interest" description="Disordered" evidence="2">
    <location>
        <begin position="77"/>
        <end position="96"/>
    </location>
</feature>
<dbReference type="PANTHER" id="PTHR46268:SF6">
    <property type="entry name" value="UNIVERSAL STRESS PROTEIN UP12"/>
    <property type="match status" value="1"/>
</dbReference>
<dbReference type="InterPro" id="IPR014729">
    <property type="entry name" value="Rossmann-like_a/b/a_fold"/>
</dbReference>
<dbReference type="PANTHER" id="PTHR46268">
    <property type="entry name" value="STRESS RESPONSE PROTEIN NHAX"/>
    <property type="match status" value="1"/>
</dbReference>
<reference evidence="4 5" key="1">
    <citation type="submission" date="2017-06" db="EMBL/GenBank/DDBJ databases">
        <authorList>
            <person name="Kim H.J."/>
            <person name="Triplett B.A."/>
        </authorList>
    </citation>
    <scope>NUCLEOTIDE SEQUENCE [LARGE SCALE GENOMIC DNA]</scope>
    <source>
        <strain evidence="4 5">DSM 8800</strain>
    </source>
</reference>